<gene>
    <name evidence="1" type="ORF">DRW07_15980</name>
</gene>
<sequence length="210" mass="23181">MKNTSLYLLVIIIALLLGAASVAVYKEFASSSVYQTQNLSLASEYNSSSVTTIAWSALLPVSERDLLRKYQIDQMLPLNEQILTSLQAANDTDYKAALTSNQTVSTFVDKAVRISGFIVPIDVNQQQGVTRFFLVPYYGACLHYPPPPPNQVIHVTTDTGFAEFDLNQAYTLSGFLRLGLFEDPLGTAAYAFDLVQITPYSGEPDDVRQH</sequence>
<evidence type="ECO:0000313" key="2">
    <source>
        <dbReference type="Proteomes" id="UP000275281"/>
    </source>
</evidence>
<evidence type="ECO:0000313" key="1">
    <source>
        <dbReference type="EMBL" id="RPJ65400.1"/>
    </source>
</evidence>
<dbReference type="OrthoDB" id="9784998at2"/>
<dbReference type="AlphaFoldDB" id="A0A3N5XXY1"/>
<organism evidence="1 2">
    <name type="scientific">Alteromonas sediminis</name>
    <dbReference type="NCBI Taxonomy" id="2259342"/>
    <lineage>
        <taxon>Bacteria</taxon>
        <taxon>Pseudomonadati</taxon>
        <taxon>Pseudomonadota</taxon>
        <taxon>Gammaproteobacteria</taxon>
        <taxon>Alteromonadales</taxon>
        <taxon>Alteromonadaceae</taxon>
        <taxon>Alteromonas/Salinimonas group</taxon>
        <taxon>Alteromonas</taxon>
    </lineage>
</organism>
<accession>A0A3N5XXY1</accession>
<dbReference type="Proteomes" id="UP000275281">
    <property type="component" value="Unassembled WGS sequence"/>
</dbReference>
<proteinExistence type="predicted"/>
<keyword evidence="2" id="KW-1185">Reference proteome</keyword>
<dbReference type="RefSeq" id="WP_124028947.1">
    <property type="nucleotide sequence ID" value="NZ_JBHRSN010000014.1"/>
</dbReference>
<comment type="caution">
    <text evidence="1">The sequence shown here is derived from an EMBL/GenBank/DDBJ whole genome shotgun (WGS) entry which is preliminary data.</text>
</comment>
<dbReference type="Pfam" id="PF11736">
    <property type="entry name" value="DUF3299"/>
    <property type="match status" value="1"/>
</dbReference>
<protein>
    <submittedName>
        <fullName evidence="1">DUF3299 domain-containing protein</fullName>
    </submittedName>
</protein>
<reference evidence="1 2" key="1">
    <citation type="submission" date="2018-11" db="EMBL/GenBank/DDBJ databases">
        <authorList>
            <person name="Ye M.-Q."/>
            <person name="Du Z.-J."/>
        </authorList>
    </citation>
    <scope>NUCLEOTIDE SEQUENCE [LARGE SCALE GENOMIC DNA]</scope>
    <source>
        <strain evidence="1 2">U0105</strain>
    </source>
</reference>
<dbReference type="EMBL" id="RPOK01000005">
    <property type="protein sequence ID" value="RPJ65400.1"/>
    <property type="molecule type" value="Genomic_DNA"/>
</dbReference>
<dbReference type="Gene3D" id="2.40.50.870">
    <property type="entry name" value="Protein of unknown function (DUF3299)"/>
    <property type="match status" value="1"/>
</dbReference>
<name>A0A3N5XXY1_9ALTE</name>
<dbReference type="InterPro" id="IPR021727">
    <property type="entry name" value="DUF3299"/>
</dbReference>